<keyword evidence="5" id="KW-0812">Transmembrane</keyword>
<evidence type="ECO:0000313" key="16">
    <source>
        <dbReference type="Proteomes" id="UP000320300"/>
    </source>
</evidence>
<comment type="subcellular location">
    <subcellularLocation>
        <location evidence="2">Endoplasmic reticulum membrane</location>
        <topology evidence="2">Single-pass type II membrane protein</topology>
    </subcellularLocation>
    <subcellularLocation>
        <location evidence="1">Golgi apparatus membrane</location>
        <topology evidence="1">Single-pass type II membrane protein</topology>
    </subcellularLocation>
</comment>
<accession>A0A521E6I3</accession>
<evidence type="ECO:0000256" key="1">
    <source>
        <dbReference type="ARBA" id="ARBA00004323"/>
    </source>
</evidence>
<evidence type="ECO:0000256" key="6">
    <source>
        <dbReference type="ARBA" id="ARBA00022723"/>
    </source>
</evidence>
<dbReference type="Proteomes" id="UP000320300">
    <property type="component" value="Unassembled WGS sequence"/>
</dbReference>
<sequence>MRVAHIIITHKNYSQVARLIQTMQHPQFDFYIHSDARVPAAELDNLKDLPNTFFIRKRIKCNWGGYSLLKAIFNSLSEVLATGIEYDFISLLSGQDYPISPPQQFHKFLMQQKGKNFISYDESQESEWWRKAAARYEKYHFTDFRFKGKFLLERIVNKIAPERKFPEYTTLYGGNTSTWWTISRDCAVYLNQKFNGNSQLPKFLKFCWGTDEFVIPTIIMNSHFKEHTINNNLRYIDWSEGKDSPKLFDLSDYDNIKNSKKLLARKFDINYDRHILNKIDQQLLTNHH</sequence>
<dbReference type="EMBL" id="FXTN01000007">
    <property type="protein sequence ID" value="SMO79554.1"/>
    <property type="molecule type" value="Genomic_DNA"/>
</dbReference>
<evidence type="ECO:0000256" key="7">
    <source>
        <dbReference type="ARBA" id="ARBA00022824"/>
    </source>
</evidence>
<dbReference type="InterPro" id="IPR043538">
    <property type="entry name" value="XYLT"/>
</dbReference>
<evidence type="ECO:0000256" key="13">
    <source>
        <dbReference type="ARBA" id="ARBA00023180"/>
    </source>
</evidence>
<dbReference type="GO" id="GO:0015012">
    <property type="term" value="P:heparan sulfate proteoglycan biosynthetic process"/>
    <property type="evidence" value="ECO:0007669"/>
    <property type="project" value="TreeGrafter"/>
</dbReference>
<proteinExistence type="predicted"/>
<dbReference type="InterPro" id="IPR003406">
    <property type="entry name" value="Glyco_trans_14"/>
</dbReference>
<keyword evidence="12" id="KW-1015">Disulfide bond</keyword>
<evidence type="ECO:0000256" key="4">
    <source>
        <dbReference type="ARBA" id="ARBA00022679"/>
    </source>
</evidence>
<evidence type="ECO:0000256" key="9">
    <source>
        <dbReference type="ARBA" id="ARBA00022989"/>
    </source>
</evidence>
<dbReference type="PANTHER" id="PTHR46025">
    <property type="entry name" value="XYLOSYLTRANSFERASE OXT"/>
    <property type="match status" value="1"/>
</dbReference>
<keyword evidence="13" id="KW-0325">Glycoprotein</keyword>
<evidence type="ECO:0000256" key="8">
    <source>
        <dbReference type="ARBA" id="ARBA00022968"/>
    </source>
</evidence>
<reference evidence="15 16" key="1">
    <citation type="submission" date="2017-05" db="EMBL/GenBank/DDBJ databases">
        <authorList>
            <person name="Varghese N."/>
            <person name="Submissions S."/>
        </authorList>
    </citation>
    <scope>NUCLEOTIDE SEQUENCE [LARGE SCALE GENOMIC DNA]</scope>
    <source>
        <strain evidence="15 16">DSM 19036</strain>
    </source>
</reference>
<keyword evidence="4" id="KW-0808">Transferase</keyword>
<keyword evidence="10" id="KW-0333">Golgi apparatus</keyword>
<evidence type="ECO:0000256" key="5">
    <source>
        <dbReference type="ARBA" id="ARBA00022692"/>
    </source>
</evidence>
<evidence type="ECO:0000256" key="3">
    <source>
        <dbReference type="ARBA" id="ARBA00022676"/>
    </source>
</evidence>
<keyword evidence="3" id="KW-0328">Glycosyltransferase</keyword>
<evidence type="ECO:0000256" key="10">
    <source>
        <dbReference type="ARBA" id="ARBA00023034"/>
    </source>
</evidence>
<evidence type="ECO:0000256" key="14">
    <source>
        <dbReference type="ARBA" id="ARBA00042865"/>
    </source>
</evidence>
<keyword evidence="6" id="KW-0479">Metal-binding</keyword>
<keyword evidence="7" id="KW-0256">Endoplasmic reticulum</keyword>
<dbReference type="Pfam" id="PF02485">
    <property type="entry name" value="Branch"/>
    <property type="match status" value="1"/>
</dbReference>
<dbReference type="RefSeq" id="WP_246101538.1">
    <property type="nucleotide sequence ID" value="NZ_CBCSJO010000007.1"/>
</dbReference>
<keyword evidence="11" id="KW-0472">Membrane</keyword>
<evidence type="ECO:0000256" key="11">
    <source>
        <dbReference type="ARBA" id="ARBA00023136"/>
    </source>
</evidence>
<dbReference type="GO" id="GO:0050650">
    <property type="term" value="P:chondroitin sulfate proteoglycan biosynthetic process"/>
    <property type="evidence" value="ECO:0007669"/>
    <property type="project" value="TreeGrafter"/>
</dbReference>
<dbReference type="GO" id="GO:0030158">
    <property type="term" value="F:protein xylosyltransferase activity"/>
    <property type="evidence" value="ECO:0007669"/>
    <property type="project" value="InterPro"/>
</dbReference>
<dbReference type="PANTHER" id="PTHR46025:SF3">
    <property type="entry name" value="XYLOSYLTRANSFERASE OXT"/>
    <property type="match status" value="1"/>
</dbReference>
<organism evidence="15 16">
    <name type="scientific">Pedobacter westerhofensis</name>
    <dbReference type="NCBI Taxonomy" id="425512"/>
    <lineage>
        <taxon>Bacteria</taxon>
        <taxon>Pseudomonadati</taxon>
        <taxon>Bacteroidota</taxon>
        <taxon>Sphingobacteriia</taxon>
        <taxon>Sphingobacteriales</taxon>
        <taxon>Sphingobacteriaceae</taxon>
        <taxon>Pedobacter</taxon>
    </lineage>
</organism>
<keyword evidence="9" id="KW-1133">Transmembrane helix</keyword>
<keyword evidence="16" id="KW-1185">Reference proteome</keyword>
<dbReference type="GO" id="GO:0046872">
    <property type="term" value="F:metal ion binding"/>
    <property type="evidence" value="ECO:0007669"/>
    <property type="project" value="UniProtKB-KW"/>
</dbReference>
<evidence type="ECO:0000313" key="15">
    <source>
        <dbReference type="EMBL" id="SMO79554.1"/>
    </source>
</evidence>
<keyword evidence="8" id="KW-0735">Signal-anchor</keyword>
<evidence type="ECO:0000256" key="2">
    <source>
        <dbReference type="ARBA" id="ARBA00004648"/>
    </source>
</evidence>
<name>A0A521E6I3_9SPHI</name>
<evidence type="ECO:0000256" key="12">
    <source>
        <dbReference type="ARBA" id="ARBA00023157"/>
    </source>
</evidence>
<gene>
    <name evidence="15" type="ORF">SAMN06265348_107115</name>
</gene>
<dbReference type="AlphaFoldDB" id="A0A521E6I3"/>
<dbReference type="GO" id="GO:0016020">
    <property type="term" value="C:membrane"/>
    <property type="evidence" value="ECO:0007669"/>
    <property type="project" value="InterPro"/>
</dbReference>
<protein>
    <recommendedName>
        <fullName evidence="14">Peptide O-xylosyltransferase</fullName>
    </recommendedName>
</protein>